<evidence type="ECO:0000313" key="2">
    <source>
        <dbReference type="Proteomes" id="UP000717328"/>
    </source>
</evidence>
<sequence length="115" mass="12648">MDKPPAYIKETPAAAQVSTSTSALPGYAEKNPSPNYVFPQTFPISELCTSAPLVSTVQVKGHLALLHAFAKLRAEIDALDVSAQKRLPLIPPDTERRWTWFVGLAVERCVKIYIP</sequence>
<protein>
    <submittedName>
        <fullName evidence="1">Uncharacterized protein</fullName>
    </submittedName>
</protein>
<dbReference type="OrthoDB" id="2684236at2759"/>
<accession>A0A9P7FZQ3</accession>
<dbReference type="EMBL" id="JABCKI010005802">
    <property type="protein sequence ID" value="KAG5637812.1"/>
    <property type="molecule type" value="Genomic_DNA"/>
</dbReference>
<reference evidence="1" key="2">
    <citation type="submission" date="2021-10" db="EMBL/GenBank/DDBJ databases">
        <title>Phylogenomics reveals ancestral predisposition of the termite-cultivated fungus Termitomyces towards a domesticated lifestyle.</title>
        <authorList>
            <person name="Auxier B."/>
            <person name="Grum-Grzhimaylo A."/>
            <person name="Cardenas M.E."/>
            <person name="Lodge J.D."/>
            <person name="Laessoe T."/>
            <person name="Pedersen O."/>
            <person name="Smith M.E."/>
            <person name="Kuyper T.W."/>
            <person name="Franco-Molano E.A."/>
            <person name="Baroni T.J."/>
            <person name="Aanen D.K."/>
        </authorList>
    </citation>
    <scope>NUCLEOTIDE SEQUENCE</scope>
    <source>
        <strain evidence="1">D49</strain>
    </source>
</reference>
<name>A0A9P7FZQ3_9AGAR</name>
<dbReference type="Proteomes" id="UP000717328">
    <property type="component" value="Unassembled WGS sequence"/>
</dbReference>
<comment type="caution">
    <text evidence="1">The sequence shown here is derived from an EMBL/GenBank/DDBJ whole genome shotgun (WGS) entry which is preliminary data.</text>
</comment>
<proteinExistence type="predicted"/>
<dbReference type="AlphaFoldDB" id="A0A9P7FZQ3"/>
<organism evidence="1 2">
    <name type="scientific">Sphagnurus paluster</name>
    <dbReference type="NCBI Taxonomy" id="117069"/>
    <lineage>
        <taxon>Eukaryota</taxon>
        <taxon>Fungi</taxon>
        <taxon>Dikarya</taxon>
        <taxon>Basidiomycota</taxon>
        <taxon>Agaricomycotina</taxon>
        <taxon>Agaricomycetes</taxon>
        <taxon>Agaricomycetidae</taxon>
        <taxon>Agaricales</taxon>
        <taxon>Tricholomatineae</taxon>
        <taxon>Lyophyllaceae</taxon>
        <taxon>Sphagnurus</taxon>
    </lineage>
</organism>
<keyword evidence="2" id="KW-1185">Reference proteome</keyword>
<gene>
    <name evidence="1" type="ORF">H0H81_003144</name>
</gene>
<reference evidence="1" key="1">
    <citation type="submission" date="2021-02" db="EMBL/GenBank/DDBJ databases">
        <authorList>
            <person name="Nieuwenhuis M."/>
            <person name="Van De Peppel L.J.J."/>
        </authorList>
    </citation>
    <scope>NUCLEOTIDE SEQUENCE</scope>
    <source>
        <strain evidence="1">D49</strain>
    </source>
</reference>
<evidence type="ECO:0000313" key="1">
    <source>
        <dbReference type="EMBL" id="KAG5637812.1"/>
    </source>
</evidence>